<evidence type="ECO:0000256" key="3">
    <source>
        <dbReference type="SAM" id="SignalP"/>
    </source>
</evidence>
<evidence type="ECO:0000313" key="6">
    <source>
        <dbReference type="Proteomes" id="UP000019276"/>
    </source>
</evidence>
<keyword evidence="1 3" id="KW-0732">Signal</keyword>
<dbReference type="OrthoDB" id="9761519at2"/>
<dbReference type="NCBIfam" id="NF045579">
    <property type="entry name" value="rhamnoside_JR"/>
    <property type="match status" value="1"/>
</dbReference>
<dbReference type="InterPro" id="IPR054593">
    <property type="entry name" value="Beta-mannosidase-like_N2"/>
</dbReference>
<protein>
    <submittedName>
        <fullName evidence="5">Coagulation factor 5/8 type domain-containing protein</fullName>
    </submittedName>
</protein>
<dbReference type="PANTHER" id="PTHR43817">
    <property type="entry name" value="GLYCOSYL HYDROLASE"/>
    <property type="match status" value="1"/>
</dbReference>
<keyword evidence="6" id="KW-1185">Reference proteome</keyword>
<dbReference type="Gene3D" id="2.60.120.260">
    <property type="entry name" value="Galactose-binding domain-like"/>
    <property type="match status" value="2"/>
</dbReference>
<dbReference type="RefSeq" id="WP_035014146.1">
    <property type="nucleotide sequence ID" value="NZ_ARZY01000011.1"/>
</dbReference>
<keyword evidence="2" id="KW-0378">Hydrolase</keyword>
<name>W7QC92_9ALTE</name>
<feature type="domain" description="Beta-mannosidase-like galactose-binding" evidence="4">
    <location>
        <begin position="983"/>
        <end position="1056"/>
    </location>
</feature>
<dbReference type="InterPro" id="IPR008979">
    <property type="entry name" value="Galactose-bd-like_sf"/>
</dbReference>
<organism evidence="5 6">
    <name type="scientific">Catenovulum agarivorans DS-2</name>
    <dbReference type="NCBI Taxonomy" id="1328313"/>
    <lineage>
        <taxon>Bacteria</taxon>
        <taxon>Pseudomonadati</taxon>
        <taxon>Pseudomonadota</taxon>
        <taxon>Gammaproteobacteria</taxon>
        <taxon>Alteromonadales</taxon>
        <taxon>Alteromonadaceae</taxon>
        <taxon>Catenovulum</taxon>
    </lineage>
</organism>
<dbReference type="Pfam" id="PF22666">
    <property type="entry name" value="Glyco_hydro_2_N2"/>
    <property type="match status" value="1"/>
</dbReference>
<dbReference type="PANTHER" id="PTHR43817:SF1">
    <property type="entry name" value="HYDROLASE, FAMILY 43, PUTATIVE (AFU_ORTHOLOGUE AFUA_3G01660)-RELATED"/>
    <property type="match status" value="1"/>
</dbReference>
<feature type="chain" id="PRO_5004901099" evidence="3">
    <location>
        <begin position="20"/>
        <end position="1127"/>
    </location>
</feature>
<reference evidence="5 6" key="1">
    <citation type="journal article" date="2014" name="Genome Announc.">
        <title>Draft Genome Sequence of the Agar-Degrading Bacterium Catenovulum sp. Strain DS-2, Isolated from Intestines of Haliotis diversicolor.</title>
        <authorList>
            <person name="Shan D."/>
            <person name="Li X."/>
            <person name="Gu Z."/>
            <person name="Wei G."/>
            <person name="Gao Z."/>
            <person name="Shao Z."/>
        </authorList>
    </citation>
    <scope>NUCLEOTIDE SEQUENCE [LARGE SCALE GENOMIC DNA]</scope>
    <source>
        <strain evidence="5 6">DS-2</strain>
    </source>
</reference>
<evidence type="ECO:0000313" key="5">
    <source>
        <dbReference type="EMBL" id="EWH10504.1"/>
    </source>
</evidence>
<dbReference type="GO" id="GO:0005975">
    <property type="term" value="P:carbohydrate metabolic process"/>
    <property type="evidence" value="ECO:0007669"/>
    <property type="project" value="InterPro"/>
</dbReference>
<dbReference type="SUPFAM" id="SSF49785">
    <property type="entry name" value="Galactose-binding domain-like"/>
    <property type="match status" value="2"/>
</dbReference>
<dbReference type="eggNOG" id="COG3250">
    <property type="taxonomic scope" value="Bacteria"/>
</dbReference>
<dbReference type="STRING" id="1328313.DS2_07718"/>
<dbReference type="GO" id="GO:0004553">
    <property type="term" value="F:hydrolase activity, hydrolyzing O-glycosyl compounds"/>
    <property type="evidence" value="ECO:0007669"/>
    <property type="project" value="InterPro"/>
</dbReference>
<dbReference type="AlphaFoldDB" id="W7QC92"/>
<evidence type="ECO:0000256" key="2">
    <source>
        <dbReference type="ARBA" id="ARBA00022801"/>
    </source>
</evidence>
<dbReference type="EMBL" id="ARZY01000011">
    <property type="protein sequence ID" value="EWH10504.1"/>
    <property type="molecule type" value="Genomic_DNA"/>
</dbReference>
<comment type="caution">
    <text evidence="5">The sequence shown here is derived from an EMBL/GenBank/DDBJ whole genome shotgun (WGS) entry which is preliminary data.</text>
</comment>
<accession>W7QC92</accession>
<dbReference type="Pfam" id="PF17132">
    <property type="entry name" value="Glyco_hydro_106"/>
    <property type="match status" value="1"/>
</dbReference>
<dbReference type="PATRIC" id="fig|1328313.3.peg.1577"/>
<evidence type="ECO:0000256" key="1">
    <source>
        <dbReference type="ARBA" id="ARBA00022729"/>
    </source>
</evidence>
<sequence length="1127" mass="127710">MLIKRLIIFLLCICSYAVAANSLQQQFEQPSAQHKPWVFWYWINGNVTAEGIKADLQAMADAGLGGVLLMHINEHEVIPAGPVRFLSDEYQALLKLTFETAAELGLQVNLYNGEGWSVAGGPWITPELGMKELAWSELNITANTKRIQFPKPHAPLGFYQDIATLAFPTPKGFIEPNFVDLVNKVTVSGEKWYQFSQTDKVIDGDWNTDVKPTVDADTGETFIKLDFKQDYTFSNAFVKFAAYGMMGRNYLMVSDDGENYREVAFSKRGQIYDDISCFQFEPVTTRHAKIVFKPTDNKLLYTAMPKVKVSVREIALDNRPRIDNWCQKAAHAFPFFMPEAERQIAQPTLANLSKKHGNNNSSIDFNSIIDVSEYLTADGKLNWTPPTSSANSEKVDNWTIVRFGMSSTEAINRPGSKGGEGLEVDKMDERALDVHFANYLATAKKLAGDQVGKAFASTHADSWEVGRQNWTQNFANEFSQKRGYSPIKYLPATLGYQITSSQAGEQTSERFLWDMRKTMADLIAERFYGGMTKRANAMGIKFSAQSMKPFIDNLYALGQADIIYANSAFRSLNPKDNIKNQEFAYLTAKMTASAGSIYGKPVRSESFTSLPEANRWLSHPLTYKSQADTDFVGGVTLVTHHLFTHQPWTNLQPGMTLGYWGLHFERTQTWWHEINAWNSYVQRSQALLSQGQPVFDVLHLLGDDSSTKFDREFVYNTLPKGHDFEFISTHGLLNVLYVNNNKKLSFATGREYQILSLADDISMRPQVLLKLKQLLEQGAVIVGKAPQFSPSLANAQQADQQVKQLANQIWGGQYNQQVFASLPEAFAQLNIQPDVRITGTDNRIIWRHHQLKEQNSHFYFVSNLEQSKTTAKLDFRTTGKVVELWDAMSGKRQRLTDYSVSNGRTQIEFTFEQAQSFFVVFSDTASTIETYQQAPLAPVQNIQTPWQLDFIKGAQQPESVVLKQLIDLTEHPTDDVKYFAGTARYQTEFTFKGSVNPQAQYFLDLGQAHQFARVYINGYNLGVQMWAPYQFDISQYLTTGTNQLIVEVTNLWPNRLIGDERQYSDSAKWKQNGYQGWQLLEFPNWLTGATPQQPGERNTFATWKHWDKDDPLMPSGLIGPVQILTRE</sequence>
<dbReference type="Proteomes" id="UP000019276">
    <property type="component" value="Unassembled WGS sequence"/>
</dbReference>
<gene>
    <name evidence="5" type="ORF">DS2_07718</name>
</gene>
<feature type="signal peptide" evidence="3">
    <location>
        <begin position="1"/>
        <end position="19"/>
    </location>
</feature>
<evidence type="ECO:0000259" key="4">
    <source>
        <dbReference type="Pfam" id="PF22666"/>
    </source>
</evidence>
<proteinExistence type="predicted"/>